<dbReference type="EMBL" id="QEWE01000015">
    <property type="protein sequence ID" value="REJ29081.1"/>
    <property type="molecule type" value="Genomic_DNA"/>
</dbReference>
<comment type="caution">
    <text evidence="1">The sequence shown here is derived from an EMBL/GenBank/DDBJ whole genome shotgun (WGS) entry which is preliminary data.</text>
</comment>
<gene>
    <name evidence="1" type="ORF">C6P37_07575</name>
</gene>
<organism evidence="1 2">
    <name type="scientific">Caldibacillus debilis</name>
    <dbReference type="NCBI Taxonomy" id="301148"/>
    <lineage>
        <taxon>Bacteria</taxon>
        <taxon>Bacillati</taxon>
        <taxon>Bacillota</taxon>
        <taxon>Bacilli</taxon>
        <taxon>Bacillales</taxon>
        <taxon>Bacillaceae</taxon>
        <taxon>Caldibacillus</taxon>
    </lineage>
</organism>
<protein>
    <recommendedName>
        <fullName evidence="3">YwpF protein</fullName>
    </recommendedName>
</protein>
<sequence length="146" mass="16909">MRMKTFKLADFQLIGEDGLTPVPFEDGLAINQENEENTWLIEIFLKKTDAERFRLADKDEIFRVQAIITKRENDPAYFSVKLVSYTEMDDFATVLFRGKLSGSRNYYAVSLLECLLNQNLQGEELLEAFKEGMKKKLTVRAPRSED</sequence>
<name>A0A3E0K5Z6_9BACI</name>
<evidence type="ECO:0000313" key="2">
    <source>
        <dbReference type="Proteomes" id="UP000257014"/>
    </source>
</evidence>
<evidence type="ECO:0000313" key="1">
    <source>
        <dbReference type="EMBL" id="REJ29081.1"/>
    </source>
</evidence>
<dbReference type="Proteomes" id="UP000257014">
    <property type="component" value="Unassembled WGS sequence"/>
</dbReference>
<dbReference type="AlphaFoldDB" id="A0A3E0K5Z6"/>
<evidence type="ECO:0008006" key="3">
    <source>
        <dbReference type="Google" id="ProtNLM"/>
    </source>
</evidence>
<reference evidence="1 2" key="1">
    <citation type="submission" date="2018-03" db="EMBL/GenBank/DDBJ databases">
        <authorList>
            <person name="Keele B.F."/>
        </authorList>
    </citation>
    <scope>NUCLEOTIDE SEQUENCE [LARGE SCALE GENOMIC DNA]</scope>
    <source>
        <strain evidence="1">ZCTH4_d</strain>
    </source>
</reference>
<proteinExistence type="predicted"/>
<accession>A0A3E0K5Z6</accession>
<dbReference type="InterPro" id="IPR025573">
    <property type="entry name" value="YwpF"/>
</dbReference>
<dbReference type="Pfam" id="PF14183">
    <property type="entry name" value="YwpF"/>
    <property type="match status" value="1"/>
</dbReference>